<dbReference type="EMBL" id="NMTR01000016">
    <property type="protein sequence ID" value="PDX61307.1"/>
    <property type="molecule type" value="Genomic_DNA"/>
</dbReference>
<evidence type="ECO:0000313" key="2">
    <source>
        <dbReference type="Proteomes" id="UP000220959"/>
    </source>
</evidence>
<sequence length="64" mass="7508">MCIVAFKIPKEEYINRTFRLRKELVDRMETICNDKNISLNKLTVLCIEYALDNLEDDPPESSSK</sequence>
<proteinExistence type="predicted"/>
<reference evidence="1 2" key="1">
    <citation type="journal article" date="2017" name="Front. Microbiol.">
        <title>New Insights into the Diversity of the Genus Faecalibacterium.</title>
        <authorList>
            <person name="Benevides L."/>
            <person name="Burman S."/>
            <person name="Martin R."/>
            <person name="Robert V."/>
            <person name="Thomas M."/>
            <person name="Miquel S."/>
            <person name="Chain F."/>
            <person name="Sokol H."/>
            <person name="Bermudez-Humaran L.G."/>
            <person name="Morrison M."/>
            <person name="Langella P."/>
            <person name="Azevedo V.A."/>
            <person name="Chatel J.M."/>
            <person name="Soares S."/>
        </authorList>
    </citation>
    <scope>NUCLEOTIDE SEQUENCE [LARGE SCALE GENOMIC DNA]</scope>
    <source>
        <strain evidence="2">CNCM I-4541</strain>
    </source>
</reference>
<accession>A0ACC9CZW0</accession>
<evidence type="ECO:0000313" key="1">
    <source>
        <dbReference type="EMBL" id="PDX61307.1"/>
    </source>
</evidence>
<gene>
    <name evidence="1" type="ORF">CGS49_06660</name>
</gene>
<name>A0ACC9CZW0_9FIRM</name>
<protein>
    <submittedName>
        <fullName evidence="1">Uncharacterized protein</fullName>
    </submittedName>
</protein>
<organism evidence="1 2">
    <name type="scientific">Faecalibacterium langellae</name>
    <dbReference type="NCBI Taxonomy" id="3435293"/>
    <lineage>
        <taxon>Bacteria</taxon>
        <taxon>Bacillati</taxon>
        <taxon>Bacillota</taxon>
        <taxon>Clostridia</taxon>
        <taxon>Eubacteriales</taxon>
        <taxon>Oscillospiraceae</taxon>
        <taxon>Faecalibacterium</taxon>
    </lineage>
</organism>
<dbReference type="Proteomes" id="UP000220959">
    <property type="component" value="Unassembled WGS sequence"/>
</dbReference>
<keyword evidence="2" id="KW-1185">Reference proteome</keyword>
<comment type="caution">
    <text evidence="1">The sequence shown here is derived from an EMBL/GenBank/DDBJ whole genome shotgun (WGS) entry which is preliminary data.</text>
</comment>